<dbReference type="AlphaFoldDB" id="A0AAU8G311"/>
<dbReference type="HAMAP" id="MF_02114">
    <property type="entry name" value="CofC"/>
    <property type="match status" value="1"/>
</dbReference>
<dbReference type="PANTHER" id="PTHR40392:SF1">
    <property type="entry name" value="2-PHOSPHO-L-LACTATE GUANYLYLTRANSFERASE"/>
    <property type="match status" value="1"/>
</dbReference>
<dbReference type="RefSeq" id="WP_353708427.1">
    <property type="nucleotide sequence ID" value="NZ_CP159290.1"/>
</dbReference>
<evidence type="ECO:0000256" key="3">
    <source>
        <dbReference type="ARBA" id="ARBA00022741"/>
    </source>
</evidence>
<reference evidence="7" key="1">
    <citation type="submission" date="2024-06" db="EMBL/GenBank/DDBJ databases">
        <title>Complete genome sequence of the cellulolytic actinobacterium, Cellulosimicrobium ES-005.</title>
        <authorList>
            <person name="Matthews C.T."/>
            <person name="Underwood K.D."/>
            <person name="Ghanchi K.M."/>
            <person name="Fields S.D."/>
            <person name="Gardner S.G."/>
        </authorList>
    </citation>
    <scope>NUCLEOTIDE SEQUENCE</scope>
    <source>
        <strain evidence="7">ES-005</strain>
    </source>
</reference>
<comment type="similarity">
    <text evidence="5">Belongs to the CofC family.</text>
</comment>
<keyword evidence="2 5" id="KW-0548">Nucleotidyltransferase</keyword>
<dbReference type="InterPro" id="IPR002835">
    <property type="entry name" value="CofC"/>
</dbReference>
<evidence type="ECO:0000256" key="4">
    <source>
        <dbReference type="ARBA" id="ARBA00023134"/>
    </source>
</evidence>
<feature type="region of interest" description="Disordered" evidence="6">
    <location>
        <begin position="1"/>
        <end position="21"/>
    </location>
</feature>
<keyword evidence="4 5" id="KW-0342">GTP-binding</keyword>
<sequence>MGDLVVPDGAARPGGPDRPGRVVAVVPLRDGSSGKSRLAHVLDPAARSRLIAVLARHVVGTLLASDGVERVVVVTSDPRFTWRALRDVVVDESAGAADAAASDGLLLTDDADRLRIVLQPADRPGLDAAVDLGREIAARDESPEGPVRLLVAHADLPALTPADVAALLAEDAPVVVATDRGGTGTNLLVLDPPASAPTTTGSLSETGSERREPRARRGSGPVGDGFRFRFGAGSRAAHVAEAARLGLRAVVVQRPGTAVDLDTVEDWDELPADARAVVGLHVPALRDRDA</sequence>
<feature type="binding site" evidence="5">
    <location>
        <position position="185"/>
    </location>
    <ligand>
        <name>phosphoenolpyruvate</name>
        <dbReference type="ChEBI" id="CHEBI:58702"/>
    </ligand>
</feature>
<dbReference type="PANTHER" id="PTHR40392">
    <property type="entry name" value="2-PHOSPHO-L-LACTATE GUANYLYLTRANSFERASE"/>
    <property type="match status" value="1"/>
</dbReference>
<evidence type="ECO:0000256" key="5">
    <source>
        <dbReference type="HAMAP-Rule" id="MF_02114"/>
    </source>
</evidence>
<proteinExistence type="inferred from homology"/>
<evidence type="ECO:0000256" key="6">
    <source>
        <dbReference type="SAM" id="MobiDB-lite"/>
    </source>
</evidence>
<dbReference type="SUPFAM" id="SSF53448">
    <property type="entry name" value="Nucleotide-diphospho-sugar transferases"/>
    <property type="match status" value="1"/>
</dbReference>
<keyword evidence="1 5" id="KW-0808">Transferase</keyword>
<evidence type="ECO:0000256" key="1">
    <source>
        <dbReference type="ARBA" id="ARBA00022679"/>
    </source>
</evidence>
<feature type="binding site" evidence="5">
    <location>
        <position position="231"/>
    </location>
    <ligand>
        <name>phosphoenolpyruvate</name>
        <dbReference type="ChEBI" id="CHEBI:58702"/>
    </ligand>
</feature>
<organism evidence="7">
    <name type="scientific">Cellulosimicrobium sp. ES-005</name>
    <dbReference type="NCBI Taxonomy" id="3163031"/>
    <lineage>
        <taxon>Bacteria</taxon>
        <taxon>Bacillati</taxon>
        <taxon>Actinomycetota</taxon>
        <taxon>Actinomycetes</taxon>
        <taxon>Micrococcales</taxon>
        <taxon>Promicromonosporaceae</taxon>
        <taxon>Cellulosimicrobium</taxon>
    </lineage>
</organism>
<feature type="compositionally biased region" description="Low complexity" evidence="6">
    <location>
        <begin position="1"/>
        <end position="14"/>
    </location>
</feature>
<comment type="catalytic activity">
    <reaction evidence="5">
        <text>phosphoenolpyruvate + GTP + H(+) = enolpyruvoyl-2-diphospho-5'-guanosine + diphosphate</text>
        <dbReference type="Rhea" id="RHEA:30519"/>
        <dbReference type="ChEBI" id="CHEBI:15378"/>
        <dbReference type="ChEBI" id="CHEBI:33019"/>
        <dbReference type="ChEBI" id="CHEBI:37565"/>
        <dbReference type="ChEBI" id="CHEBI:58702"/>
        <dbReference type="ChEBI" id="CHEBI:143701"/>
        <dbReference type="EC" id="2.7.7.105"/>
    </reaction>
</comment>
<dbReference type="Gene3D" id="3.90.550.10">
    <property type="entry name" value="Spore Coat Polysaccharide Biosynthesis Protein SpsA, Chain A"/>
    <property type="match status" value="1"/>
</dbReference>
<dbReference type="InterPro" id="IPR029044">
    <property type="entry name" value="Nucleotide-diphossugar_trans"/>
</dbReference>
<dbReference type="GO" id="GO:0005525">
    <property type="term" value="F:GTP binding"/>
    <property type="evidence" value="ECO:0007669"/>
    <property type="project" value="UniProtKB-KW"/>
</dbReference>
<name>A0AAU8G311_9MICO</name>
<protein>
    <recommendedName>
        <fullName evidence="5">Phosphoenolpyruvate guanylyltransferase</fullName>
        <shortName evidence="5">PEP guanylyltransferase</shortName>
        <ecNumber evidence="5">2.7.7.105</ecNumber>
    </recommendedName>
</protein>
<gene>
    <name evidence="5" type="primary">fbiD</name>
    <name evidence="7" type="ORF">ABRQ22_02235</name>
</gene>
<dbReference type="EC" id="2.7.7.105" evidence="5"/>
<evidence type="ECO:0000256" key="2">
    <source>
        <dbReference type="ARBA" id="ARBA00022695"/>
    </source>
</evidence>
<feature type="binding site" evidence="5">
    <location>
        <position position="234"/>
    </location>
    <ligand>
        <name>phosphoenolpyruvate</name>
        <dbReference type="ChEBI" id="CHEBI:58702"/>
    </ligand>
</feature>
<dbReference type="GO" id="GO:0043814">
    <property type="term" value="F:phospholactate guanylyltransferase activity"/>
    <property type="evidence" value="ECO:0007669"/>
    <property type="project" value="InterPro"/>
</dbReference>
<dbReference type="GO" id="GO:0052645">
    <property type="term" value="P:F420-0 metabolic process"/>
    <property type="evidence" value="ECO:0007669"/>
    <property type="project" value="UniProtKB-UniRule"/>
</dbReference>
<dbReference type="EMBL" id="CP159290">
    <property type="protein sequence ID" value="XCH30533.1"/>
    <property type="molecule type" value="Genomic_DNA"/>
</dbReference>
<comment type="function">
    <text evidence="5">Guanylyltransferase that catalyzes the activation of phosphoenolpyruvate (PEP) as enolpyruvoyl-2-diphospho-5'-guanosine, via the condensation of PEP with GTP. It is involved in the biosynthesis of coenzyme F420, a hydride carrier cofactor.</text>
</comment>
<comment type="pathway">
    <text evidence="5">Cofactor biosynthesis; coenzyme F420 biosynthesis.</text>
</comment>
<accession>A0AAU8G311</accession>
<evidence type="ECO:0000313" key="7">
    <source>
        <dbReference type="EMBL" id="XCH30533.1"/>
    </source>
</evidence>
<feature type="region of interest" description="Disordered" evidence="6">
    <location>
        <begin position="186"/>
        <end position="222"/>
    </location>
</feature>
<keyword evidence="3 5" id="KW-0547">Nucleotide-binding</keyword>